<dbReference type="InterPro" id="IPR010131">
    <property type="entry name" value="MdtP/NodT-like"/>
</dbReference>
<accession>A0A6P4FRP2</accession>
<dbReference type="PANTHER" id="PTHR30203:SF25">
    <property type="entry name" value="OUTER MEMBRANE PROTEIN-RELATED"/>
    <property type="match status" value="1"/>
</dbReference>
<gene>
    <name evidence="3" type="primary">LOC108050590</name>
</gene>
<protein>
    <submittedName>
        <fullName evidence="3">Antibiotic efflux pump outer membrane protein ArpC-like</fullName>
    </submittedName>
</protein>
<dbReference type="Pfam" id="PF02321">
    <property type="entry name" value="OEP"/>
    <property type="match status" value="1"/>
</dbReference>
<dbReference type="PANTHER" id="PTHR30203">
    <property type="entry name" value="OUTER MEMBRANE CATION EFFLUX PROTEIN"/>
    <property type="match status" value="1"/>
</dbReference>
<keyword evidence="1" id="KW-0175">Coiled coil</keyword>
<feature type="coiled-coil region" evidence="1">
    <location>
        <begin position="87"/>
        <end position="114"/>
    </location>
</feature>
<dbReference type="SUPFAM" id="SSF56954">
    <property type="entry name" value="Outer membrane efflux proteins (OEP)"/>
    <property type="match status" value="1"/>
</dbReference>
<proteinExistence type="predicted"/>
<feature type="non-terminal residue" evidence="3">
    <location>
        <position position="1"/>
    </location>
</feature>
<evidence type="ECO:0000313" key="3">
    <source>
        <dbReference type="RefSeq" id="XP_016987836.1"/>
    </source>
</evidence>
<evidence type="ECO:0000256" key="2">
    <source>
        <dbReference type="SAM" id="MobiDB-lite"/>
    </source>
</evidence>
<reference evidence="3" key="1">
    <citation type="submission" date="2025-08" db="UniProtKB">
        <authorList>
            <consortium name="RefSeq"/>
        </authorList>
    </citation>
    <scope>IDENTIFICATION</scope>
</reference>
<dbReference type="Gene3D" id="1.20.1600.10">
    <property type="entry name" value="Outer membrane efflux proteins (OEP)"/>
    <property type="match status" value="1"/>
</dbReference>
<dbReference type="NCBIfam" id="TIGR01845">
    <property type="entry name" value="outer_NodT"/>
    <property type="match status" value="1"/>
</dbReference>
<dbReference type="InterPro" id="IPR003423">
    <property type="entry name" value="OMP_efflux"/>
</dbReference>
<feature type="region of interest" description="Disordered" evidence="2">
    <location>
        <begin position="1"/>
        <end position="22"/>
    </location>
</feature>
<evidence type="ECO:0000256" key="1">
    <source>
        <dbReference type="SAM" id="Coils"/>
    </source>
</evidence>
<dbReference type="GO" id="GO:0016020">
    <property type="term" value="C:membrane"/>
    <property type="evidence" value="ECO:0007669"/>
    <property type="project" value="InterPro"/>
</dbReference>
<dbReference type="AlphaFoldDB" id="A0A6P4FRP2"/>
<organism evidence="3">
    <name type="scientific">Drosophila rhopaloa</name>
    <name type="common">Fruit fly</name>
    <dbReference type="NCBI Taxonomy" id="1041015"/>
    <lineage>
        <taxon>Eukaryota</taxon>
        <taxon>Metazoa</taxon>
        <taxon>Ecdysozoa</taxon>
        <taxon>Arthropoda</taxon>
        <taxon>Hexapoda</taxon>
        <taxon>Insecta</taxon>
        <taxon>Pterygota</taxon>
        <taxon>Neoptera</taxon>
        <taxon>Endopterygota</taxon>
        <taxon>Diptera</taxon>
        <taxon>Brachycera</taxon>
        <taxon>Muscomorpha</taxon>
        <taxon>Ephydroidea</taxon>
        <taxon>Drosophilidae</taxon>
        <taxon>Drosophila</taxon>
        <taxon>Sophophora</taxon>
    </lineage>
</organism>
<name>A0A6P4FRP2_DRORH</name>
<dbReference type="GO" id="GO:0015562">
    <property type="term" value="F:efflux transmembrane transporter activity"/>
    <property type="evidence" value="ECO:0007669"/>
    <property type="project" value="InterPro"/>
</dbReference>
<dbReference type="RefSeq" id="XP_016987836.1">
    <property type="nucleotide sequence ID" value="XM_017132347.1"/>
</dbReference>
<sequence>PGRRHRRRPRRSPTSPAQPGKGWNVKRFILAASTALALAGCTVGPDFKSPIAEQPVTFGSTRPDVRSTTYGGAMEEAWWKSFHDHELDTLMDRLARQNLDLQAAMERVTQARARFRLTRAESLPQLDASFSYTRNHLSQNGIVSLLQPAPGASLTYNQFDPKLTASWEVDLFGRVRRLTEAARAGVQVSEEDRNAIALSVSTELAETYFRYRETRALEALTLKNAALAERRLALVDGLVRYGAAPALSDAQARAQLSRIRQALPALRARQNELANAIALLLDAPPRSLEGELERDAALQPDVPHLVAVGLPADVIRRRPDVRRSEAQLHMATASTGAAVASFYPDITFSS</sequence>
<feature type="non-terminal residue" evidence="3">
    <location>
        <position position="350"/>
    </location>
</feature>
<feature type="compositionally biased region" description="Basic residues" evidence="2">
    <location>
        <begin position="1"/>
        <end position="11"/>
    </location>
</feature>